<dbReference type="AlphaFoldDB" id="A0AAD9UCK7"/>
<name>A0AAD9UCK7_RIDPI</name>
<proteinExistence type="predicted"/>
<feature type="compositionally biased region" description="Low complexity" evidence="1">
    <location>
        <begin position="9"/>
        <end position="20"/>
    </location>
</feature>
<dbReference type="EMBL" id="JAODUO010000270">
    <property type="protein sequence ID" value="KAK2184341.1"/>
    <property type="molecule type" value="Genomic_DNA"/>
</dbReference>
<accession>A0AAD9UCK7</accession>
<evidence type="ECO:0000313" key="2">
    <source>
        <dbReference type="EMBL" id="KAK2184341.1"/>
    </source>
</evidence>
<dbReference type="Proteomes" id="UP001209878">
    <property type="component" value="Unassembled WGS sequence"/>
</dbReference>
<keyword evidence="3" id="KW-1185">Reference proteome</keyword>
<feature type="compositionally biased region" description="Basic and acidic residues" evidence="1">
    <location>
        <begin position="23"/>
        <end position="35"/>
    </location>
</feature>
<gene>
    <name evidence="2" type="ORF">NP493_271g03023</name>
</gene>
<protein>
    <submittedName>
        <fullName evidence="2">Uncharacterized protein</fullName>
    </submittedName>
</protein>
<evidence type="ECO:0000313" key="3">
    <source>
        <dbReference type="Proteomes" id="UP001209878"/>
    </source>
</evidence>
<sequence>MRIKRLGRRTPTSGSTSSARVRGPTDRTNRRLKHSQERENVFALGHACITQRDSFRTFKFNKSRGRPTTHNSRVLASNCRRARANLKGATATSQQVDKEQIKALRCWLGMSARFCVETVNKTTRRNNN</sequence>
<feature type="region of interest" description="Disordered" evidence="1">
    <location>
        <begin position="1"/>
        <end position="35"/>
    </location>
</feature>
<evidence type="ECO:0000256" key="1">
    <source>
        <dbReference type="SAM" id="MobiDB-lite"/>
    </source>
</evidence>
<comment type="caution">
    <text evidence="2">The sequence shown here is derived from an EMBL/GenBank/DDBJ whole genome shotgun (WGS) entry which is preliminary data.</text>
</comment>
<reference evidence="2" key="1">
    <citation type="journal article" date="2023" name="Mol. Biol. Evol.">
        <title>Third-Generation Sequencing Reveals the Adaptive Role of the Epigenome in Three Deep-Sea Polychaetes.</title>
        <authorList>
            <person name="Perez M."/>
            <person name="Aroh O."/>
            <person name="Sun Y."/>
            <person name="Lan Y."/>
            <person name="Juniper S.K."/>
            <person name="Young C.R."/>
            <person name="Angers B."/>
            <person name="Qian P.Y."/>
        </authorList>
    </citation>
    <scope>NUCLEOTIDE SEQUENCE</scope>
    <source>
        <strain evidence="2">R07B-5</strain>
    </source>
</reference>
<organism evidence="2 3">
    <name type="scientific">Ridgeia piscesae</name>
    <name type="common">Tubeworm</name>
    <dbReference type="NCBI Taxonomy" id="27915"/>
    <lineage>
        <taxon>Eukaryota</taxon>
        <taxon>Metazoa</taxon>
        <taxon>Spiralia</taxon>
        <taxon>Lophotrochozoa</taxon>
        <taxon>Annelida</taxon>
        <taxon>Polychaeta</taxon>
        <taxon>Sedentaria</taxon>
        <taxon>Canalipalpata</taxon>
        <taxon>Sabellida</taxon>
        <taxon>Siboglinidae</taxon>
        <taxon>Ridgeia</taxon>
    </lineage>
</organism>